<gene>
    <name evidence="2" type="ORF">BX591_13128</name>
</gene>
<dbReference type="InterPro" id="IPR038770">
    <property type="entry name" value="Na+/solute_symporter_sf"/>
</dbReference>
<feature type="transmembrane region" description="Helical" evidence="1">
    <location>
        <begin position="251"/>
        <end position="274"/>
    </location>
</feature>
<feature type="transmembrane region" description="Helical" evidence="1">
    <location>
        <begin position="141"/>
        <end position="161"/>
    </location>
</feature>
<evidence type="ECO:0000256" key="1">
    <source>
        <dbReference type="SAM" id="Phobius"/>
    </source>
</evidence>
<feature type="transmembrane region" description="Helical" evidence="1">
    <location>
        <begin position="56"/>
        <end position="75"/>
    </location>
</feature>
<feature type="transmembrane region" description="Helical" evidence="1">
    <location>
        <begin position="181"/>
        <end position="207"/>
    </location>
</feature>
<dbReference type="EMBL" id="QLTK01000031">
    <property type="protein sequence ID" value="RAS21068.1"/>
    <property type="molecule type" value="Genomic_DNA"/>
</dbReference>
<keyword evidence="1" id="KW-1133">Transmembrane helix</keyword>
<reference evidence="2 3" key="1">
    <citation type="submission" date="2018-06" db="EMBL/GenBank/DDBJ databases">
        <title>Genomic Encyclopedia of Type Strains, Phase III (KMG-III): the genomes of soil and plant-associated and newly described type strains.</title>
        <authorList>
            <person name="Whitman W."/>
        </authorList>
    </citation>
    <scope>NUCLEOTIDE SEQUENCE [LARGE SCALE GENOMIC DNA]</scope>
    <source>
        <strain evidence="2 3">LMG 23644</strain>
    </source>
</reference>
<dbReference type="RefSeq" id="WP_244147165.1">
    <property type="nucleotide sequence ID" value="NZ_CADFFP010000032.1"/>
</dbReference>
<organism evidence="2 3">
    <name type="scientific">Paraburkholderia bryophila</name>
    <dbReference type="NCBI Taxonomy" id="420952"/>
    <lineage>
        <taxon>Bacteria</taxon>
        <taxon>Pseudomonadati</taxon>
        <taxon>Pseudomonadota</taxon>
        <taxon>Betaproteobacteria</taxon>
        <taxon>Burkholderiales</taxon>
        <taxon>Burkholderiaceae</taxon>
        <taxon>Paraburkholderia</taxon>
    </lineage>
</organism>
<keyword evidence="1" id="KW-0472">Membrane</keyword>
<accession>A0A329BFK7</accession>
<evidence type="ECO:0000313" key="2">
    <source>
        <dbReference type="EMBL" id="RAS21068.1"/>
    </source>
</evidence>
<evidence type="ECO:0000313" key="3">
    <source>
        <dbReference type="Proteomes" id="UP000248918"/>
    </source>
</evidence>
<name>A0A329BFK7_9BURK</name>
<feature type="transmembrane region" description="Helical" evidence="1">
    <location>
        <begin position="219"/>
        <end position="239"/>
    </location>
</feature>
<feature type="transmembrane region" description="Helical" evidence="1">
    <location>
        <begin position="295"/>
        <end position="319"/>
    </location>
</feature>
<sequence>MRVSMRMPLKSRPFARRPDQMRALLALIGSLSRQGPSVLAGGVAVGLLVPSLAQAARPLMPLTVFIFVLGTLLRVDPATVVKVARRPAVSVVLPLLAMIVVPLLVGYAGFALALPAAWTLALVLAYSAPPSSGTSAVARMLGLDAPVALVATLAAMVLAPLTAPLLAGWFSHVTHGAPAGIGAIGAGGLALRLALLIGSAEGVAIVVRKVAGQRLARHANAIDVTVVIALLIFALGTMAGMQRLLLDEPRAALLAISLAFAANLAVQTLAFLSWPGSVRERFNTALLMGNRNVGLLWAALGLAATPSMILFFSCAQLPIYTLPRLIEYLLPRVEALCGNWRGRRASERT</sequence>
<dbReference type="Gene3D" id="1.20.1530.20">
    <property type="match status" value="1"/>
</dbReference>
<dbReference type="Proteomes" id="UP000248918">
    <property type="component" value="Unassembled WGS sequence"/>
</dbReference>
<keyword evidence="1" id="KW-0812">Transmembrane</keyword>
<feature type="transmembrane region" description="Helical" evidence="1">
    <location>
        <begin position="87"/>
        <end position="105"/>
    </location>
</feature>
<dbReference type="AlphaFoldDB" id="A0A329BFK7"/>
<proteinExistence type="predicted"/>
<protein>
    <submittedName>
        <fullName evidence="2">BASS family bile acid:Na+ symporter</fullName>
    </submittedName>
</protein>
<comment type="caution">
    <text evidence="2">The sequence shown here is derived from an EMBL/GenBank/DDBJ whole genome shotgun (WGS) entry which is preliminary data.</text>
</comment>